<name>A0A0L0VCK8_9BASI</name>
<gene>
    <name evidence="1" type="ORF">PSTG_09727</name>
</gene>
<dbReference type="Proteomes" id="UP000054564">
    <property type="component" value="Unassembled WGS sequence"/>
</dbReference>
<comment type="caution">
    <text evidence="1">The sequence shown here is derived from an EMBL/GenBank/DDBJ whole genome shotgun (WGS) entry which is preliminary data.</text>
</comment>
<dbReference type="EMBL" id="AJIL01000074">
    <property type="protein sequence ID" value="KNE96990.1"/>
    <property type="molecule type" value="Genomic_DNA"/>
</dbReference>
<proteinExistence type="predicted"/>
<reference evidence="2" key="1">
    <citation type="submission" date="2014-03" db="EMBL/GenBank/DDBJ databases">
        <title>The Genome Sequence of Puccinia striiformis f. sp. tritici PST-78.</title>
        <authorList>
            <consortium name="The Broad Institute Genome Sequencing Platform"/>
            <person name="Cuomo C."/>
            <person name="Hulbert S."/>
            <person name="Chen X."/>
            <person name="Walker B."/>
            <person name="Young S.K."/>
            <person name="Zeng Q."/>
            <person name="Gargeya S."/>
            <person name="Fitzgerald M."/>
            <person name="Haas B."/>
            <person name="Abouelleil A."/>
            <person name="Alvarado L."/>
            <person name="Arachchi H.M."/>
            <person name="Berlin A.M."/>
            <person name="Chapman S.B."/>
            <person name="Goldberg J."/>
            <person name="Griggs A."/>
            <person name="Gujja S."/>
            <person name="Hansen M."/>
            <person name="Howarth C."/>
            <person name="Imamovic A."/>
            <person name="Larimer J."/>
            <person name="McCowan C."/>
            <person name="Montmayeur A."/>
            <person name="Murphy C."/>
            <person name="Neiman D."/>
            <person name="Pearson M."/>
            <person name="Priest M."/>
            <person name="Roberts A."/>
            <person name="Saif S."/>
            <person name="Shea T."/>
            <person name="Sisk P."/>
            <person name="Sykes S."/>
            <person name="Wortman J."/>
            <person name="Nusbaum C."/>
            <person name="Birren B."/>
        </authorList>
    </citation>
    <scope>NUCLEOTIDE SEQUENCE [LARGE SCALE GENOMIC DNA]</scope>
    <source>
        <strain evidence="2">race PST-78</strain>
    </source>
</reference>
<protein>
    <submittedName>
        <fullName evidence="1">Uncharacterized protein</fullName>
    </submittedName>
</protein>
<dbReference type="AlphaFoldDB" id="A0A0L0VCK8"/>
<sequence>MSDLEYQDIAKQAISRLHQRVAQHGSQTFHGNEPPCDELSQFENETLYNLGKIVLPKLKKNLKLLSIALDPSTPQGDGILVIINAVIAILTDIDAILGELDDLIKMIGHSPNSGPRSPDKDSKIRHFTFFKPDRLNPKLRVCSPVHFLTYLAHAASFWVAWVFQVHQLINLQSSSFGKLSTDK</sequence>
<evidence type="ECO:0000313" key="2">
    <source>
        <dbReference type="Proteomes" id="UP000054564"/>
    </source>
</evidence>
<organism evidence="1 2">
    <name type="scientific">Puccinia striiformis f. sp. tritici PST-78</name>
    <dbReference type="NCBI Taxonomy" id="1165861"/>
    <lineage>
        <taxon>Eukaryota</taxon>
        <taxon>Fungi</taxon>
        <taxon>Dikarya</taxon>
        <taxon>Basidiomycota</taxon>
        <taxon>Pucciniomycotina</taxon>
        <taxon>Pucciniomycetes</taxon>
        <taxon>Pucciniales</taxon>
        <taxon>Pucciniaceae</taxon>
        <taxon>Puccinia</taxon>
    </lineage>
</organism>
<keyword evidence="2" id="KW-1185">Reference proteome</keyword>
<evidence type="ECO:0000313" key="1">
    <source>
        <dbReference type="EMBL" id="KNE96990.1"/>
    </source>
</evidence>
<accession>A0A0L0VCK8</accession>